<dbReference type="RefSeq" id="WP_176929219.1">
    <property type="nucleotide sequence ID" value="NZ_FMYQ01000035.1"/>
</dbReference>
<reference evidence="3" key="1">
    <citation type="submission" date="2016-09" db="EMBL/GenBank/DDBJ databases">
        <authorList>
            <person name="Varghese N."/>
            <person name="Submissions S."/>
        </authorList>
    </citation>
    <scope>NUCLEOTIDE SEQUENCE [LARGE SCALE GENOMIC DNA]</scope>
    <source>
        <strain evidence="3">TNe-862</strain>
    </source>
</reference>
<keyword evidence="1" id="KW-0472">Membrane</keyword>
<accession>A0A1G7ATF1</accession>
<organism evidence="2 3">
    <name type="scientific">Paraburkholderia lycopersici</name>
    <dbReference type="NCBI Taxonomy" id="416944"/>
    <lineage>
        <taxon>Bacteria</taxon>
        <taxon>Pseudomonadati</taxon>
        <taxon>Pseudomonadota</taxon>
        <taxon>Betaproteobacteria</taxon>
        <taxon>Burkholderiales</taxon>
        <taxon>Burkholderiaceae</taxon>
        <taxon>Paraburkholderia</taxon>
    </lineage>
</organism>
<gene>
    <name evidence="2" type="ORF">SAMN05421548_13560</name>
</gene>
<dbReference type="Proteomes" id="UP000198908">
    <property type="component" value="Unassembled WGS sequence"/>
</dbReference>
<evidence type="ECO:0000256" key="1">
    <source>
        <dbReference type="SAM" id="Phobius"/>
    </source>
</evidence>
<protein>
    <submittedName>
        <fullName evidence="2">Uncharacterized protein</fullName>
    </submittedName>
</protein>
<sequence>MDMLQLGTAAGVMVLIVAAMAVIAHYRRERRRANLLRNLDHHDWCRWTRIR</sequence>
<feature type="transmembrane region" description="Helical" evidence="1">
    <location>
        <begin position="6"/>
        <end position="26"/>
    </location>
</feature>
<proteinExistence type="predicted"/>
<name>A0A1G7ATF1_9BURK</name>
<evidence type="ECO:0000313" key="2">
    <source>
        <dbReference type="EMBL" id="SDE17817.1"/>
    </source>
</evidence>
<keyword evidence="3" id="KW-1185">Reference proteome</keyword>
<evidence type="ECO:0000313" key="3">
    <source>
        <dbReference type="Proteomes" id="UP000198908"/>
    </source>
</evidence>
<keyword evidence="1" id="KW-0812">Transmembrane</keyword>
<dbReference type="EMBL" id="FMYQ01000035">
    <property type="protein sequence ID" value="SDE17817.1"/>
    <property type="molecule type" value="Genomic_DNA"/>
</dbReference>
<keyword evidence="1" id="KW-1133">Transmembrane helix</keyword>
<dbReference type="AlphaFoldDB" id="A0A1G7ATF1"/>